<gene>
    <name evidence="2" type="ORF">BLNAU_19810</name>
</gene>
<comment type="caution">
    <text evidence="2">The sequence shown here is derived from an EMBL/GenBank/DDBJ whole genome shotgun (WGS) entry which is preliminary data.</text>
</comment>
<proteinExistence type="predicted"/>
<reference evidence="2 3" key="1">
    <citation type="journal article" date="2022" name="bioRxiv">
        <title>Genomics of Preaxostyla Flagellates Illuminates Evolutionary Transitions and the Path Towards Mitochondrial Loss.</title>
        <authorList>
            <person name="Novak L.V.F."/>
            <person name="Treitli S.C."/>
            <person name="Pyrih J."/>
            <person name="Halakuc P."/>
            <person name="Pipaliya S.V."/>
            <person name="Vacek V."/>
            <person name="Brzon O."/>
            <person name="Soukal P."/>
            <person name="Eme L."/>
            <person name="Dacks J.B."/>
            <person name="Karnkowska A."/>
            <person name="Elias M."/>
            <person name="Hampl V."/>
        </authorList>
    </citation>
    <scope>NUCLEOTIDE SEQUENCE [LARGE SCALE GENOMIC DNA]</scope>
    <source>
        <strain evidence="2">NAU3</strain>
        <tissue evidence="2">Gut</tissue>
    </source>
</reference>
<evidence type="ECO:0000313" key="2">
    <source>
        <dbReference type="EMBL" id="KAK2945234.1"/>
    </source>
</evidence>
<sequence>MFPLVQKSKRNTKELRSSEVLLALIKRFHLPLEPDISNCRPNFLSTTVLDQLVNDLHPSFFPILLLEFVKMSRKNEIRALIAEKNVCKLIDNMNVASSPELAIFLAMFLDSAGQFDFPFSRLEVIPYSNENPREVRTSLVLAYLLVYKRISLRNHDDCVSALLLHLSDSPSYNFTNTLVDAIHLNIGHLFRSHLSAKRIPSLIRALLDFEAALPVVSGITEVEIAVQVDLSRHRVLTIILALLNLREPETTQNQTRTDDDFRYFHLYRGLFLNDSEARLHYKTNGSFSIMKESPFPRVFLSTHPGECLSSFVMPSSISMEQKSLLVEIAPSIISRITELIPHFMDRARWLNTLDQVGLNESVCLTAINIIASLSALTPEIEVSQLAHLLSQFVWSRFEKVFLRVRQAFVFLSTNSNRSEFLLRLRVNQKPEQASIPTSPADEQEGHNLLSPPPPLTSQPAHQPIAEIVSPTSPDLPNRLVSTQRDDKTIPLLKVFVQRGLFFFVREGIGILSGAVNFETLMKILDEVNHQSRMTMLTYLVEELVDRREISLAGIREVIVGLKSFAPQLSDLILPLSRLVRFSNHIDLSEVRFKACYLSDIRICNNHRPFRLNDIVQMVVWIMSTPIERKGDVKTFIQLASLLSSALISSLITLPAHLPNFRNRALPLPVGSNKIGNLRVGANRASVWKTSLLEEGLFDFLGFFFDEGIEDCVSFFGFNCTFPIHISDAFSNNDSYFYNIYNAYDY</sequence>
<accession>A0ABQ9X1K9</accession>
<organism evidence="2 3">
    <name type="scientific">Blattamonas nauphoetae</name>
    <dbReference type="NCBI Taxonomy" id="2049346"/>
    <lineage>
        <taxon>Eukaryota</taxon>
        <taxon>Metamonada</taxon>
        <taxon>Preaxostyla</taxon>
        <taxon>Oxymonadida</taxon>
        <taxon>Blattamonas</taxon>
    </lineage>
</organism>
<feature type="region of interest" description="Disordered" evidence="1">
    <location>
        <begin position="432"/>
        <end position="459"/>
    </location>
</feature>
<evidence type="ECO:0000256" key="1">
    <source>
        <dbReference type="SAM" id="MobiDB-lite"/>
    </source>
</evidence>
<dbReference type="EMBL" id="JARBJD010000267">
    <property type="protein sequence ID" value="KAK2945234.1"/>
    <property type="molecule type" value="Genomic_DNA"/>
</dbReference>
<dbReference type="Proteomes" id="UP001281761">
    <property type="component" value="Unassembled WGS sequence"/>
</dbReference>
<protein>
    <submittedName>
        <fullName evidence="2">Uncharacterized protein</fullName>
    </submittedName>
</protein>
<name>A0ABQ9X1K9_9EUKA</name>
<evidence type="ECO:0000313" key="3">
    <source>
        <dbReference type="Proteomes" id="UP001281761"/>
    </source>
</evidence>
<keyword evidence="3" id="KW-1185">Reference proteome</keyword>